<evidence type="ECO:0000313" key="2">
    <source>
        <dbReference type="Proteomes" id="UP000814033"/>
    </source>
</evidence>
<organism evidence="1 2">
    <name type="scientific">Auriscalpium vulgare</name>
    <dbReference type="NCBI Taxonomy" id="40419"/>
    <lineage>
        <taxon>Eukaryota</taxon>
        <taxon>Fungi</taxon>
        <taxon>Dikarya</taxon>
        <taxon>Basidiomycota</taxon>
        <taxon>Agaricomycotina</taxon>
        <taxon>Agaricomycetes</taxon>
        <taxon>Russulales</taxon>
        <taxon>Auriscalpiaceae</taxon>
        <taxon>Auriscalpium</taxon>
    </lineage>
</organism>
<dbReference type="Proteomes" id="UP000814033">
    <property type="component" value="Unassembled WGS sequence"/>
</dbReference>
<gene>
    <name evidence="1" type="ORF">FA95DRAFT_1683776</name>
</gene>
<evidence type="ECO:0000313" key="1">
    <source>
        <dbReference type="EMBL" id="KAI0040460.1"/>
    </source>
</evidence>
<dbReference type="EMBL" id="MU276194">
    <property type="protein sequence ID" value="KAI0040460.1"/>
    <property type="molecule type" value="Genomic_DNA"/>
</dbReference>
<proteinExistence type="predicted"/>
<sequence length="403" mass="45063">MAPKLAHATIRPSKQAPDATAEGPPAALLQSNSGKTFIAALEANKIKDLVLLINNQLFIRKASHNDPDLKLYSIVWQGAIFPRQLWAYVNGASLHTLRICCPRGSSASVRRPPRTRLMTDCLRQMPALEVLELAYIVPYIATPAPHNAVHFPNARTLTLRSRPDDVALLVRMLRVPLSTRMVLELDAETGEECYPLFSALVFHWAQDRTERPFEMLRFDNPVLTAEPPALCAYLYRKLPSSSDVLTTPPEVEISFLIAHSCGIVVLMQRLLRFLPQKMLTRFELDATLDTPWYPQVWPLLLGNIGGLQSVRAHGEGARALIAALMYWRYEVESEMEWHSLQWWLQHGARPGGTEGASARPREIFLQGLQTLTLVGVSGMTGLETLLALRAQVRPPLSISFSPQ</sequence>
<reference evidence="1" key="2">
    <citation type="journal article" date="2022" name="New Phytol.">
        <title>Evolutionary transition to the ectomycorrhizal habit in the genomes of a hyperdiverse lineage of mushroom-forming fungi.</title>
        <authorList>
            <person name="Looney B."/>
            <person name="Miyauchi S."/>
            <person name="Morin E."/>
            <person name="Drula E."/>
            <person name="Courty P.E."/>
            <person name="Kohler A."/>
            <person name="Kuo A."/>
            <person name="LaButti K."/>
            <person name="Pangilinan J."/>
            <person name="Lipzen A."/>
            <person name="Riley R."/>
            <person name="Andreopoulos W."/>
            <person name="He G."/>
            <person name="Johnson J."/>
            <person name="Nolan M."/>
            <person name="Tritt A."/>
            <person name="Barry K.W."/>
            <person name="Grigoriev I.V."/>
            <person name="Nagy L.G."/>
            <person name="Hibbett D."/>
            <person name="Henrissat B."/>
            <person name="Matheny P.B."/>
            <person name="Labbe J."/>
            <person name="Martin F.M."/>
        </authorList>
    </citation>
    <scope>NUCLEOTIDE SEQUENCE</scope>
    <source>
        <strain evidence="1">FP105234-sp</strain>
    </source>
</reference>
<protein>
    <submittedName>
        <fullName evidence="1">Uncharacterized protein</fullName>
    </submittedName>
</protein>
<comment type="caution">
    <text evidence="1">The sequence shown here is derived from an EMBL/GenBank/DDBJ whole genome shotgun (WGS) entry which is preliminary data.</text>
</comment>
<accession>A0ACB8R939</accession>
<name>A0ACB8R939_9AGAM</name>
<keyword evidence="2" id="KW-1185">Reference proteome</keyword>
<reference evidence="1" key="1">
    <citation type="submission" date="2021-02" db="EMBL/GenBank/DDBJ databases">
        <authorList>
            <consortium name="DOE Joint Genome Institute"/>
            <person name="Ahrendt S."/>
            <person name="Looney B.P."/>
            <person name="Miyauchi S."/>
            <person name="Morin E."/>
            <person name="Drula E."/>
            <person name="Courty P.E."/>
            <person name="Chicoki N."/>
            <person name="Fauchery L."/>
            <person name="Kohler A."/>
            <person name="Kuo A."/>
            <person name="Labutti K."/>
            <person name="Pangilinan J."/>
            <person name="Lipzen A."/>
            <person name="Riley R."/>
            <person name="Andreopoulos W."/>
            <person name="He G."/>
            <person name="Johnson J."/>
            <person name="Barry K.W."/>
            <person name="Grigoriev I.V."/>
            <person name="Nagy L."/>
            <person name="Hibbett D."/>
            <person name="Henrissat B."/>
            <person name="Matheny P.B."/>
            <person name="Labbe J."/>
            <person name="Martin F."/>
        </authorList>
    </citation>
    <scope>NUCLEOTIDE SEQUENCE</scope>
    <source>
        <strain evidence="1">FP105234-sp</strain>
    </source>
</reference>